<dbReference type="OrthoDB" id="2686689at2759"/>
<dbReference type="EMBL" id="KN832568">
    <property type="protein sequence ID" value="KII85215.1"/>
    <property type="molecule type" value="Genomic_DNA"/>
</dbReference>
<gene>
    <name evidence="1" type="ORF">PLICRDRAFT_65918</name>
</gene>
<dbReference type="Proteomes" id="UP000053263">
    <property type="component" value="Unassembled WGS sequence"/>
</dbReference>
<protein>
    <submittedName>
        <fullName evidence="1">Uncharacterized protein</fullName>
    </submittedName>
</protein>
<organism evidence="1 2">
    <name type="scientific">Plicaturopsis crispa FD-325 SS-3</name>
    <dbReference type="NCBI Taxonomy" id="944288"/>
    <lineage>
        <taxon>Eukaryota</taxon>
        <taxon>Fungi</taxon>
        <taxon>Dikarya</taxon>
        <taxon>Basidiomycota</taxon>
        <taxon>Agaricomycotina</taxon>
        <taxon>Agaricomycetes</taxon>
        <taxon>Agaricomycetidae</taxon>
        <taxon>Amylocorticiales</taxon>
        <taxon>Amylocorticiaceae</taxon>
        <taxon>Plicatura</taxon>
        <taxon>Plicaturopsis crispa</taxon>
    </lineage>
</organism>
<evidence type="ECO:0000313" key="1">
    <source>
        <dbReference type="EMBL" id="KII85215.1"/>
    </source>
</evidence>
<dbReference type="AlphaFoldDB" id="A0A0C9SYQ7"/>
<dbReference type="HOGENOM" id="CLU_199240_0_0_1"/>
<feature type="non-terminal residue" evidence="1">
    <location>
        <position position="1"/>
    </location>
</feature>
<sequence length="67" mass="7882">ELAGLLKCNRDTLRLFMKRNGIERKYTAMSNADLDVLVKAFKTRKPESGMRYMIGSLRRQGHRVQRR</sequence>
<reference evidence="1 2" key="1">
    <citation type="submission" date="2014-06" db="EMBL/GenBank/DDBJ databases">
        <title>Evolutionary Origins and Diversification of the Mycorrhizal Mutualists.</title>
        <authorList>
            <consortium name="DOE Joint Genome Institute"/>
            <consortium name="Mycorrhizal Genomics Consortium"/>
            <person name="Kohler A."/>
            <person name="Kuo A."/>
            <person name="Nagy L.G."/>
            <person name="Floudas D."/>
            <person name="Copeland A."/>
            <person name="Barry K.W."/>
            <person name="Cichocki N."/>
            <person name="Veneault-Fourrey C."/>
            <person name="LaButti K."/>
            <person name="Lindquist E.A."/>
            <person name="Lipzen A."/>
            <person name="Lundell T."/>
            <person name="Morin E."/>
            <person name="Murat C."/>
            <person name="Riley R."/>
            <person name="Ohm R."/>
            <person name="Sun H."/>
            <person name="Tunlid A."/>
            <person name="Henrissat B."/>
            <person name="Grigoriev I.V."/>
            <person name="Hibbett D.S."/>
            <person name="Martin F."/>
        </authorList>
    </citation>
    <scope>NUCLEOTIDE SEQUENCE [LARGE SCALE GENOMIC DNA]</scope>
    <source>
        <strain evidence="1 2">FD-325 SS-3</strain>
    </source>
</reference>
<evidence type="ECO:0000313" key="2">
    <source>
        <dbReference type="Proteomes" id="UP000053263"/>
    </source>
</evidence>
<keyword evidence="2" id="KW-1185">Reference proteome</keyword>
<name>A0A0C9SYQ7_PLICR</name>
<proteinExistence type="predicted"/>
<accession>A0A0C9SYQ7</accession>
<feature type="non-terminal residue" evidence="1">
    <location>
        <position position="67"/>
    </location>
</feature>